<organism evidence="1 2">
    <name type="scientific">Sinorhizobium phage phiM7</name>
    <dbReference type="NCBI Taxonomy" id="1647403"/>
    <lineage>
        <taxon>Viruses</taxon>
        <taxon>Duplodnaviria</taxon>
        <taxon>Heunggongvirae</taxon>
        <taxon>Uroviricota</taxon>
        <taxon>Caudoviricetes</taxon>
        <taxon>Emdodecavirus</taxon>
        <taxon>Emdodecavirus M7</taxon>
    </lineage>
</organism>
<sequence length="190" mass="22028">MITSTEIDIQISNNGKYWTDLGYGPLKQRDIITVRVSDLPPNSNKMVAFSCDDCGEVDERQYQLLFRQTEHRCFACARKHIGKHMDSTKASAANKLRVGPKHPRWNPNKSALTEYARKVRWFSEKTYRENISIINPHGYIRGRCGVPGAWQLDHIKSVKQCFEEGLTPEQCADVENLQMLSWEENRRKWA</sequence>
<protein>
    <submittedName>
        <fullName evidence="1">Uncharacterized protein</fullName>
    </submittedName>
</protein>
<evidence type="ECO:0000313" key="1">
    <source>
        <dbReference type="EMBL" id="AKF12627.1"/>
    </source>
</evidence>
<gene>
    <name evidence="1" type="ORF">PHIM7_79</name>
</gene>
<reference evidence="1 2" key="1">
    <citation type="submission" date="2015-04" db="EMBL/GenBank/DDBJ databases">
        <authorList>
            <person name="Schouten J.T."/>
            <person name="Crockett J.T."/>
            <person name="Hodson T.S."/>
            <person name="Hyde J.R."/>
            <person name="Smith T.A."/>
            <person name="Merrill B.D."/>
            <person name="Crook M.B."/>
            <person name="Griffitts J.S."/>
            <person name="Burnett S.H."/>
            <person name="Grose J.H."/>
            <person name="Breakwell D.P."/>
        </authorList>
    </citation>
    <scope>NUCLEOTIDE SEQUENCE [LARGE SCALE GENOMIC DNA]</scope>
</reference>
<keyword evidence="2" id="KW-1185">Reference proteome</keyword>
<evidence type="ECO:0000313" key="2">
    <source>
        <dbReference type="Proteomes" id="UP000221947"/>
    </source>
</evidence>
<dbReference type="Proteomes" id="UP000221947">
    <property type="component" value="Segment"/>
</dbReference>
<proteinExistence type="predicted"/>
<accession>A0A0F6WBI6</accession>
<dbReference type="EMBL" id="KR052480">
    <property type="protein sequence ID" value="AKF12627.1"/>
    <property type="molecule type" value="Genomic_DNA"/>
</dbReference>
<name>A0A0F6WBI6_9CAUD</name>